<dbReference type="EMBL" id="JBBAXC010000007">
    <property type="protein sequence ID" value="MEI5907472.1"/>
    <property type="molecule type" value="Genomic_DNA"/>
</dbReference>
<evidence type="ECO:0000313" key="6">
    <source>
        <dbReference type="Proteomes" id="UP001312865"/>
    </source>
</evidence>
<evidence type="ECO:0000256" key="2">
    <source>
        <dbReference type="ARBA" id="ARBA00023125"/>
    </source>
</evidence>
<keyword evidence="6" id="KW-1185">Reference proteome</keyword>
<dbReference type="RefSeq" id="WP_336586908.1">
    <property type="nucleotide sequence ID" value="NZ_JBBAXC010000007.1"/>
</dbReference>
<reference evidence="5 6" key="1">
    <citation type="journal article" date="2018" name="J. Microbiol.">
        <title>Bacillus spongiae sp. nov., isolated from sponge of Jeju Island.</title>
        <authorList>
            <person name="Lee G.E."/>
            <person name="Im W.T."/>
            <person name="Park J.S."/>
        </authorList>
    </citation>
    <scope>NUCLEOTIDE SEQUENCE [LARGE SCALE GENOMIC DNA]</scope>
    <source>
        <strain evidence="5 6">135PIL107-10</strain>
    </source>
</reference>
<dbReference type="SUPFAM" id="SSF46689">
    <property type="entry name" value="Homeodomain-like"/>
    <property type="match status" value="1"/>
</dbReference>
<keyword evidence="2 3" id="KW-0238">DNA-binding</keyword>
<organism evidence="5 6">
    <name type="scientific">Bacillus spongiae</name>
    <dbReference type="NCBI Taxonomy" id="2683610"/>
    <lineage>
        <taxon>Bacteria</taxon>
        <taxon>Bacillati</taxon>
        <taxon>Bacillota</taxon>
        <taxon>Bacilli</taxon>
        <taxon>Bacillales</taxon>
        <taxon>Bacillaceae</taxon>
        <taxon>Bacillus</taxon>
    </lineage>
</organism>
<evidence type="ECO:0000313" key="5">
    <source>
        <dbReference type="EMBL" id="MEI5907472.1"/>
    </source>
</evidence>
<dbReference type="PROSITE" id="PS50977">
    <property type="entry name" value="HTH_TETR_2"/>
    <property type="match status" value="1"/>
</dbReference>
<protein>
    <submittedName>
        <fullName evidence="5">TetR/AcrR family transcriptional regulator</fullName>
    </submittedName>
</protein>
<dbReference type="PANTHER" id="PTHR43479">
    <property type="entry name" value="ACREF/ENVCD OPERON REPRESSOR-RELATED"/>
    <property type="match status" value="1"/>
</dbReference>
<dbReference type="PRINTS" id="PR00455">
    <property type="entry name" value="HTHTETR"/>
</dbReference>
<gene>
    <name evidence="5" type="ORF">WAK64_10425</name>
</gene>
<dbReference type="PANTHER" id="PTHR43479:SF11">
    <property type="entry name" value="ACREF_ENVCD OPERON REPRESSOR-RELATED"/>
    <property type="match status" value="1"/>
</dbReference>
<evidence type="ECO:0000259" key="4">
    <source>
        <dbReference type="PROSITE" id="PS50977"/>
    </source>
</evidence>
<dbReference type="Pfam" id="PF00440">
    <property type="entry name" value="TetR_N"/>
    <property type="match status" value="1"/>
</dbReference>
<accession>A0ABU8HDV1</accession>
<feature type="domain" description="HTH tetR-type" evidence="4">
    <location>
        <begin position="10"/>
        <end position="70"/>
    </location>
</feature>
<dbReference type="InterPro" id="IPR001647">
    <property type="entry name" value="HTH_TetR"/>
</dbReference>
<proteinExistence type="predicted"/>
<evidence type="ECO:0000256" key="1">
    <source>
        <dbReference type="ARBA" id="ARBA00022491"/>
    </source>
</evidence>
<feature type="DNA-binding region" description="H-T-H motif" evidence="3">
    <location>
        <begin position="33"/>
        <end position="52"/>
    </location>
</feature>
<sequence length="198" mass="23249">MTNKKNHTKQDTREKILEASIKLLSEKGYKATTLLTIAQEAQVSEMTVVRHFQNKENILIESIKMLHFDIPKMKHFLETEAKYEVESDLKEIIFIILNTFIKNRKLISILLREKEFKDKIDTLIPEDLCDLLIEYFDVMKEKEKIHLPLNSEAITYNVISSIIGILVVRSRFENKFTTVTREEAVDTFIQIFTQGLKR</sequence>
<dbReference type="Proteomes" id="UP001312865">
    <property type="component" value="Unassembled WGS sequence"/>
</dbReference>
<evidence type="ECO:0000256" key="3">
    <source>
        <dbReference type="PROSITE-ProRule" id="PRU00335"/>
    </source>
</evidence>
<dbReference type="InterPro" id="IPR009057">
    <property type="entry name" value="Homeodomain-like_sf"/>
</dbReference>
<dbReference type="Gene3D" id="1.10.357.10">
    <property type="entry name" value="Tetracycline Repressor, domain 2"/>
    <property type="match status" value="1"/>
</dbReference>
<dbReference type="InterPro" id="IPR050624">
    <property type="entry name" value="HTH-type_Tx_Regulator"/>
</dbReference>
<keyword evidence="1" id="KW-0678">Repressor</keyword>
<comment type="caution">
    <text evidence="5">The sequence shown here is derived from an EMBL/GenBank/DDBJ whole genome shotgun (WGS) entry which is preliminary data.</text>
</comment>
<name>A0ABU8HDV1_9BACI</name>